<organism evidence="4 5">
    <name type="scientific">Dentipellis fragilis</name>
    <dbReference type="NCBI Taxonomy" id="205917"/>
    <lineage>
        <taxon>Eukaryota</taxon>
        <taxon>Fungi</taxon>
        <taxon>Dikarya</taxon>
        <taxon>Basidiomycota</taxon>
        <taxon>Agaricomycotina</taxon>
        <taxon>Agaricomycetes</taxon>
        <taxon>Russulales</taxon>
        <taxon>Hericiaceae</taxon>
        <taxon>Dentipellis</taxon>
    </lineage>
</organism>
<dbReference type="EMBL" id="SEOQ01000884">
    <property type="protein sequence ID" value="TFY55804.1"/>
    <property type="molecule type" value="Genomic_DNA"/>
</dbReference>
<name>A0A4Y9XZY9_9AGAM</name>
<dbReference type="GO" id="GO:0016788">
    <property type="term" value="F:hydrolase activity, acting on ester bonds"/>
    <property type="evidence" value="ECO:0007669"/>
    <property type="project" value="InterPro"/>
</dbReference>
<comment type="caution">
    <text evidence="4">The sequence shown here is derived from an EMBL/GenBank/DDBJ whole genome shotgun (WGS) entry which is preliminary data.</text>
</comment>
<dbReference type="SMART" id="SM00236">
    <property type="entry name" value="fCBD"/>
    <property type="match status" value="1"/>
</dbReference>
<evidence type="ECO:0000256" key="2">
    <source>
        <dbReference type="SAM" id="MobiDB-lite"/>
    </source>
</evidence>
<dbReference type="PROSITE" id="PS00562">
    <property type="entry name" value="CBM1_1"/>
    <property type="match status" value="1"/>
</dbReference>
<evidence type="ECO:0000313" key="5">
    <source>
        <dbReference type="Proteomes" id="UP000298327"/>
    </source>
</evidence>
<dbReference type="InterPro" id="IPR050592">
    <property type="entry name" value="GDSL_lipolytic_enzyme"/>
</dbReference>
<evidence type="ECO:0000259" key="3">
    <source>
        <dbReference type="PROSITE" id="PS51164"/>
    </source>
</evidence>
<dbReference type="InterPro" id="IPR036514">
    <property type="entry name" value="SGNH_hydro_sf"/>
</dbReference>
<proteinExistence type="predicted"/>
<dbReference type="GO" id="GO:0005975">
    <property type="term" value="P:carbohydrate metabolic process"/>
    <property type="evidence" value="ECO:0007669"/>
    <property type="project" value="InterPro"/>
</dbReference>
<dbReference type="PANTHER" id="PTHR45642:SF139">
    <property type="entry name" value="SGNH HYDROLASE-TYPE ESTERASE DOMAIN-CONTAINING PROTEIN"/>
    <property type="match status" value="1"/>
</dbReference>
<reference evidence="4 5" key="1">
    <citation type="submission" date="2019-02" db="EMBL/GenBank/DDBJ databases">
        <title>Genome sequencing of the rare red list fungi Dentipellis fragilis.</title>
        <authorList>
            <person name="Buettner E."/>
            <person name="Kellner H."/>
        </authorList>
    </citation>
    <scope>NUCLEOTIDE SEQUENCE [LARGE SCALE GENOMIC DNA]</scope>
    <source>
        <strain evidence="4 5">DSM 105465</strain>
    </source>
</reference>
<dbReference type="Proteomes" id="UP000298327">
    <property type="component" value="Unassembled WGS sequence"/>
</dbReference>
<sequence>MGPWRCRCSHIDLTPPPSPGVKAKNQCTDRWAPVERTSTRNSGCRLIKPQDNRPAILQPGAPTSFHCSSWSFAFPRPTLDVAFQSAILTIISMHSFSTLIALTFLAAACSSRAAAVPAGQDAVAVAAPKPIPAPAVHPSSPMIRPGTSARPSSTVRVSTAAPLAASTISAGTNTAKSHATASASGAASPSGSTIGTATFTLPVPSGFSGLGLVNPPAATDINAQESAQLKSLFPSAVGTFSSASGSAAPSTTRAAKTALAAPVIAEHIGIHTVSPLQGSRHRRDAPDGIYRRMTRYRNTPSRGAGDPTNYEQRIVFVSVLLLAVLDVALAQQAVWAQCGGIGWPGDTSCVSGTICTVLNPYFSQCIPGATAPPADANYWFSFGDSYTQTGFVDTDTLPSPGNPLGNPPYPGYTAVGGVNWIDQATVVTNHSLVLTYNYAYGGATINATLVAPYEPTVLSLIDQVNQFLAQPNVGTGDKIWTSSNALFSVWIGINDIGNSYYQSGSRDAFSDTLLDNYFELIEKLMLAQGASAQALEKSVIAGFNSKLATRVTNLTTTHSGVKTWLWDSNTAFTQVLNNPATYGFVDNTSYGGTGDFWGNNYHPSSAAQVIWGNDIGALLGDTVW</sequence>
<feature type="domain" description="CBM1" evidence="3">
    <location>
        <begin position="330"/>
        <end position="366"/>
    </location>
</feature>
<dbReference type="InterPro" id="IPR035971">
    <property type="entry name" value="CBD_sf"/>
</dbReference>
<accession>A0A4Y9XZY9</accession>
<dbReference type="OrthoDB" id="1600564at2759"/>
<dbReference type="PROSITE" id="PS51164">
    <property type="entry name" value="CBM1_2"/>
    <property type="match status" value="1"/>
</dbReference>
<keyword evidence="1" id="KW-0732">Signal</keyword>
<dbReference type="PANTHER" id="PTHR45642">
    <property type="entry name" value="GDSL ESTERASE/LIPASE EXL3"/>
    <property type="match status" value="1"/>
</dbReference>
<dbReference type="STRING" id="205917.A0A4Y9XZY9"/>
<feature type="region of interest" description="Disordered" evidence="2">
    <location>
        <begin position="136"/>
        <end position="156"/>
    </location>
</feature>
<dbReference type="GO" id="GO:0030248">
    <property type="term" value="F:cellulose binding"/>
    <property type="evidence" value="ECO:0007669"/>
    <property type="project" value="InterPro"/>
</dbReference>
<dbReference type="SUPFAM" id="SSF57180">
    <property type="entry name" value="Cellulose-binding domain"/>
    <property type="match status" value="1"/>
</dbReference>
<dbReference type="InterPro" id="IPR000254">
    <property type="entry name" value="CBD"/>
</dbReference>
<dbReference type="Pfam" id="PF00734">
    <property type="entry name" value="CBM_1"/>
    <property type="match status" value="1"/>
</dbReference>
<dbReference type="InterPro" id="IPR001087">
    <property type="entry name" value="GDSL"/>
</dbReference>
<gene>
    <name evidence="4" type="ORF">EVG20_g9187</name>
</gene>
<keyword evidence="5" id="KW-1185">Reference proteome</keyword>
<evidence type="ECO:0000313" key="4">
    <source>
        <dbReference type="EMBL" id="TFY55804.1"/>
    </source>
</evidence>
<dbReference type="GO" id="GO:0005576">
    <property type="term" value="C:extracellular region"/>
    <property type="evidence" value="ECO:0007669"/>
    <property type="project" value="InterPro"/>
</dbReference>
<protein>
    <recommendedName>
        <fullName evidence="3">CBM1 domain-containing protein</fullName>
    </recommendedName>
</protein>
<dbReference type="Pfam" id="PF00657">
    <property type="entry name" value="Lipase_GDSL"/>
    <property type="match status" value="1"/>
</dbReference>
<dbReference type="Gene3D" id="3.40.50.1110">
    <property type="entry name" value="SGNH hydrolase"/>
    <property type="match status" value="1"/>
</dbReference>
<evidence type="ECO:0000256" key="1">
    <source>
        <dbReference type="ARBA" id="ARBA00022729"/>
    </source>
</evidence>
<dbReference type="AlphaFoldDB" id="A0A4Y9XZY9"/>
<dbReference type="CDD" id="cd01846">
    <property type="entry name" value="fatty_acyltransferase_like"/>
    <property type="match status" value="1"/>
</dbReference>
<dbReference type="SUPFAM" id="SSF52266">
    <property type="entry name" value="SGNH hydrolase"/>
    <property type="match status" value="1"/>
</dbReference>